<dbReference type="InterPro" id="IPR036291">
    <property type="entry name" value="NAD(P)-bd_dom_sf"/>
</dbReference>
<dbReference type="PANTHER" id="PTHR43157">
    <property type="entry name" value="PHOSPHATIDYLINOSITOL-GLYCAN BIOSYNTHESIS CLASS F PROTEIN-RELATED"/>
    <property type="match status" value="1"/>
</dbReference>
<evidence type="ECO:0000256" key="1">
    <source>
        <dbReference type="ARBA" id="ARBA00023002"/>
    </source>
</evidence>
<reference evidence="2" key="1">
    <citation type="submission" date="2018-05" db="EMBL/GenBank/DDBJ databases">
        <authorList>
            <person name="Lanie J.A."/>
            <person name="Ng W.-L."/>
            <person name="Kazmierczak K.M."/>
            <person name="Andrzejewski T.M."/>
            <person name="Davidsen T.M."/>
            <person name="Wayne K.J."/>
            <person name="Tettelin H."/>
            <person name="Glass J.I."/>
            <person name="Rusch D."/>
            <person name="Podicherti R."/>
            <person name="Tsui H.-C.T."/>
            <person name="Winkler M.E."/>
        </authorList>
    </citation>
    <scope>NUCLEOTIDE SEQUENCE</scope>
</reference>
<dbReference type="PANTHER" id="PTHR43157:SF31">
    <property type="entry name" value="PHOSPHATIDYLINOSITOL-GLYCAN BIOSYNTHESIS CLASS F PROTEIN"/>
    <property type="match status" value="1"/>
</dbReference>
<protein>
    <recommendedName>
        <fullName evidence="3">Short-chain dehydrogenase</fullName>
    </recommendedName>
</protein>
<feature type="non-terminal residue" evidence="2">
    <location>
        <position position="1"/>
    </location>
</feature>
<dbReference type="AlphaFoldDB" id="A0A382LI56"/>
<evidence type="ECO:0000313" key="2">
    <source>
        <dbReference type="EMBL" id="SVC34782.1"/>
    </source>
</evidence>
<name>A0A382LI56_9ZZZZ</name>
<dbReference type="SUPFAM" id="SSF51735">
    <property type="entry name" value="NAD(P)-binding Rossmann-fold domains"/>
    <property type="match status" value="1"/>
</dbReference>
<gene>
    <name evidence="2" type="ORF">METZ01_LOCUS287636</name>
</gene>
<organism evidence="2">
    <name type="scientific">marine metagenome</name>
    <dbReference type="NCBI Taxonomy" id="408172"/>
    <lineage>
        <taxon>unclassified sequences</taxon>
        <taxon>metagenomes</taxon>
        <taxon>ecological metagenomes</taxon>
    </lineage>
</organism>
<keyword evidence="1" id="KW-0560">Oxidoreductase</keyword>
<proteinExistence type="predicted"/>
<dbReference type="GO" id="GO:0016491">
    <property type="term" value="F:oxidoreductase activity"/>
    <property type="evidence" value="ECO:0007669"/>
    <property type="project" value="UniProtKB-KW"/>
</dbReference>
<sequence length="129" mass="14638">EIYNYSKMQRYSETKLANLCLTYKLSKLYTNDDILVNAAHPGIVATNLLSNNGWLSFLNWGLKLVGRNANKSAKELFEVIQKCHTDKLSGVFFSEGDIVKSSDYSYDINLQDKIWNISIGLINASTMEF</sequence>
<accession>A0A382LI56</accession>
<evidence type="ECO:0008006" key="3">
    <source>
        <dbReference type="Google" id="ProtNLM"/>
    </source>
</evidence>
<dbReference type="Gene3D" id="3.40.50.720">
    <property type="entry name" value="NAD(P)-binding Rossmann-like Domain"/>
    <property type="match status" value="1"/>
</dbReference>
<dbReference type="EMBL" id="UINC01086382">
    <property type="protein sequence ID" value="SVC34782.1"/>
    <property type="molecule type" value="Genomic_DNA"/>
</dbReference>